<dbReference type="AlphaFoldDB" id="A0A1Y1IJ75"/>
<dbReference type="GO" id="GO:1904983">
    <property type="term" value="P:glycine import into mitochondrion"/>
    <property type="evidence" value="ECO:0000318"/>
    <property type="project" value="GO_Central"/>
</dbReference>
<dbReference type="PANTHER" id="PTHR46181">
    <property type="entry name" value="MITOCHONDRIAL GLYCINE TRANSPORTER"/>
    <property type="match status" value="1"/>
</dbReference>
<keyword evidence="8" id="KW-1185">Reference proteome</keyword>
<evidence type="ECO:0000313" key="7">
    <source>
        <dbReference type="EMBL" id="GAQ90172.1"/>
    </source>
</evidence>
<feature type="repeat" description="Solcar" evidence="4">
    <location>
        <begin position="188"/>
        <end position="275"/>
    </location>
</feature>
<evidence type="ECO:0000256" key="1">
    <source>
        <dbReference type="ARBA" id="ARBA00004141"/>
    </source>
</evidence>
<dbReference type="GO" id="GO:0005739">
    <property type="term" value="C:mitochondrion"/>
    <property type="evidence" value="ECO:0000318"/>
    <property type="project" value="GO_Central"/>
</dbReference>
<evidence type="ECO:0000256" key="5">
    <source>
        <dbReference type="RuleBase" id="RU000488"/>
    </source>
</evidence>
<evidence type="ECO:0000256" key="2">
    <source>
        <dbReference type="ARBA" id="ARBA00022692"/>
    </source>
</evidence>
<evidence type="ECO:0000256" key="4">
    <source>
        <dbReference type="PROSITE-ProRule" id="PRU00282"/>
    </source>
</evidence>
<comment type="similarity">
    <text evidence="5">Belongs to the mitochondrial carrier (TC 2.A.29) family.</text>
</comment>
<dbReference type="EMBL" id="DF237557">
    <property type="protein sequence ID" value="GAQ90172.1"/>
    <property type="molecule type" value="Genomic_DNA"/>
</dbReference>
<comment type="subcellular location">
    <subcellularLocation>
        <location evidence="1">Membrane</location>
        <topology evidence="1">Multi-pass membrane protein</topology>
    </subcellularLocation>
</comment>
<dbReference type="Gene3D" id="1.50.40.10">
    <property type="entry name" value="Mitochondrial carrier domain"/>
    <property type="match status" value="2"/>
</dbReference>
<dbReference type="PROSITE" id="PS50920">
    <property type="entry name" value="SOLCAR"/>
    <property type="match status" value="3"/>
</dbReference>
<evidence type="ECO:0000256" key="3">
    <source>
        <dbReference type="ARBA" id="ARBA00023136"/>
    </source>
</evidence>
<dbReference type="Proteomes" id="UP000054558">
    <property type="component" value="Unassembled WGS sequence"/>
</dbReference>
<sequence length="388" mass="41762">MASKNGTAGKRGDAAAIFAAGSCSGMITSSVLQPLDVIKTHLMAEHHAGRTGNRASPLSSSFAMVVREIVRKEGILSLWRGTGPTVLRVGLGAGLYFLMLDRVMTGMRTLHETRQQAAHTAALERETFGRPAPVEQDRGKDTLEVLVSPQQELREIEQLLPSEASTSGRESGTSERQAEKRAEAGGSLPALYTMTAGAVTRSTAAALLCPVTVVKTRMEYSAVTGHVYRNTFHAVESIFRTEGVRGLFSGLGPTLLRDAPYSGLYLLMYDKTRRGLRDLLPASTSQVYINFMSGGLAGGGATLATHPPDVVRTRLQLSSSGNRRGALATARHIVQTEGVSSLFAGITPRVAKRAMQMALTWSLYEELTRIFVKRSIWGSKEVGRQGVS</sequence>
<name>A0A1Y1IJ75_KLENI</name>
<dbReference type="PANTHER" id="PTHR46181:SF3">
    <property type="entry name" value="MITOCHONDRIAL GLYCINE TRANSPORTER"/>
    <property type="match status" value="1"/>
</dbReference>
<feature type="region of interest" description="Disordered" evidence="6">
    <location>
        <begin position="158"/>
        <end position="184"/>
    </location>
</feature>
<keyword evidence="5" id="KW-0813">Transport</keyword>
<dbReference type="InterPro" id="IPR023395">
    <property type="entry name" value="MCP_dom_sf"/>
</dbReference>
<dbReference type="OMA" id="WGIYEEL"/>
<feature type="repeat" description="Solcar" evidence="4">
    <location>
        <begin position="285"/>
        <end position="370"/>
    </location>
</feature>
<gene>
    <name evidence="7" type="ORF">KFL_006080070</name>
</gene>
<organism evidence="7 8">
    <name type="scientific">Klebsormidium nitens</name>
    <name type="common">Green alga</name>
    <name type="synonym">Ulothrix nitens</name>
    <dbReference type="NCBI Taxonomy" id="105231"/>
    <lineage>
        <taxon>Eukaryota</taxon>
        <taxon>Viridiplantae</taxon>
        <taxon>Streptophyta</taxon>
        <taxon>Klebsormidiophyceae</taxon>
        <taxon>Klebsormidiales</taxon>
        <taxon>Klebsormidiaceae</taxon>
        <taxon>Klebsormidium</taxon>
    </lineage>
</organism>
<dbReference type="GO" id="GO:0016020">
    <property type="term" value="C:membrane"/>
    <property type="evidence" value="ECO:0007669"/>
    <property type="project" value="UniProtKB-SubCell"/>
</dbReference>
<feature type="repeat" description="Solcar" evidence="4">
    <location>
        <begin position="12"/>
        <end position="106"/>
    </location>
</feature>
<keyword evidence="2 4" id="KW-0812">Transmembrane</keyword>
<reference evidence="7 8" key="1">
    <citation type="journal article" date="2014" name="Nat. Commun.">
        <title>Klebsormidium flaccidum genome reveals primary factors for plant terrestrial adaptation.</title>
        <authorList>
            <person name="Hori K."/>
            <person name="Maruyama F."/>
            <person name="Fujisawa T."/>
            <person name="Togashi T."/>
            <person name="Yamamoto N."/>
            <person name="Seo M."/>
            <person name="Sato S."/>
            <person name="Yamada T."/>
            <person name="Mori H."/>
            <person name="Tajima N."/>
            <person name="Moriyama T."/>
            <person name="Ikeuchi M."/>
            <person name="Watanabe M."/>
            <person name="Wada H."/>
            <person name="Kobayashi K."/>
            <person name="Saito M."/>
            <person name="Masuda T."/>
            <person name="Sasaki-Sekimoto Y."/>
            <person name="Mashiguchi K."/>
            <person name="Awai K."/>
            <person name="Shimojima M."/>
            <person name="Masuda S."/>
            <person name="Iwai M."/>
            <person name="Nobusawa T."/>
            <person name="Narise T."/>
            <person name="Kondo S."/>
            <person name="Saito H."/>
            <person name="Sato R."/>
            <person name="Murakawa M."/>
            <person name="Ihara Y."/>
            <person name="Oshima-Yamada Y."/>
            <person name="Ohtaka K."/>
            <person name="Satoh M."/>
            <person name="Sonobe K."/>
            <person name="Ishii M."/>
            <person name="Ohtani R."/>
            <person name="Kanamori-Sato M."/>
            <person name="Honoki R."/>
            <person name="Miyazaki D."/>
            <person name="Mochizuki H."/>
            <person name="Umetsu J."/>
            <person name="Higashi K."/>
            <person name="Shibata D."/>
            <person name="Kamiya Y."/>
            <person name="Sato N."/>
            <person name="Nakamura Y."/>
            <person name="Tabata S."/>
            <person name="Ida S."/>
            <person name="Kurokawa K."/>
            <person name="Ohta H."/>
        </authorList>
    </citation>
    <scope>NUCLEOTIDE SEQUENCE [LARGE SCALE GENOMIC DNA]</scope>
    <source>
        <strain evidence="7 8">NIES-2285</strain>
    </source>
</reference>
<dbReference type="Pfam" id="PF00153">
    <property type="entry name" value="Mito_carr"/>
    <property type="match status" value="3"/>
</dbReference>
<feature type="compositionally biased region" description="Basic and acidic residues" evidence="6">
    <location>
        <begin position="172"/>
        <end position="183"/>
    </location>
</feature>
<proteinExistence type="inferred from homology"/>
<evidence type="ECO:0000313" key="8">
    <source>
        <dbReference type="Proteomes" id="UP000054558"/>
    </source>
</evidence>
<evidence type="ECO:0000256" key="6">
    <source>
        <dbReference type="SAM" id="MobiDB-lite"/>
    </source>
</evidence>
<accession>A0A1Y1IJ75</accession>
<keyword evidence="3 4" id="KW-0472">Membrane</keyword>
<dbReference type="OrthoDB" id="1924968at2759"/>
<dbReference type="STRING" id="105231.A0A1Y1IJ75"/>
<dbReference type="GO" id="GO:0015187">
    <property type="term" value="F:glycine transmembrane transporter activity"/>
    <property type="evidence" value="ECO:0000318"/>
    <property type="project" value="GO_Central"/>
</dbReference>
<dbReference type="SUPFAM" id="SSF103506">
    <property type="entry name" value="Mitochondrial carrier"/>
    <property type="match status" value="1"/>
</dbReference>
<dbReference type="InterPro" id="IPR018108">
    <property type="entry name" value="MCP_transmembrane"/>
</dbReference>
<protein>
    <submittedName>
        <fullName evidence="7">Mitochondrial substrate carrier family protein</fullName>
    </submittedName>
</protein>